<name>A0A8I1DEH5_THEIN</name>
<evidence type="ECO:0000313" key="2">
    <source>
        <dbReference type="Proteomes" id="UP000633619"/>
    </source>
</evidence>
<dbReference type="Pfam" id="PF13046">
    <property type="entry name" value="DUF3906"/>
    <property type="match status" value="1"/>
</dbReference>
<dbReference type="InterPro" id="IPR024998">
    <property type="entry name" value="DUF3906"/>
</dbReference>
<dbReference type="Proteomes" id="UP000633619">
    <property type="component" value="Unassembled WGS sequence"/>
</dbReference>
<organism evidence="1 2">
    <name type="scientific">Thermoactinomyces intermedius</name>
    <dbReference type="NCBI Taxonomy" id="2024"/>
    <lineage>
        <taxon>Bacteria</taxon>
        <taxon>Bacillati</taxon>
        <taxon>Bacillota</taxon>
        <taxon>Bacilli</taxon>
        <taxon>Bacillales</taxon>
        <taxon>Thermoactinomycetaceae</taxon>
        <taxon>Thermoactinomyces</taxon>
    </lineage>
</organism>
<evidence type="ECO:0000313" key="1">
    <source>
        <dbReference type="EMBL" id="MBH8593761.1"/>
    </source>
</evidence>
<comment type="caution">
    <text evidence="1">The sequence shown here is derived from an EMBL/GenBank/DDBJ whole genome shotgun (WGS) entry which is preliminary data.</text>
</comment>
<gene>
    <name evidence="1" type="ORF">I8U20_00275</name>
</gene>
<proteinExistence type="predicted"/>
<sequence>MSRELYLYRLVAEKEPDGSYNVIVLAPTEEKAFEYAEKELERYTIKTPAVKEWVIEEKKRVRQGTGYVLNGSERKENDK</sequence>
<reference evidence="1 2" key="1">
    <citation type="submission" date="2020-12" db="EMBL/GenBank/DDBJ databases">
        <title>WGS of Thermoactinomyces spp.</title>
        <authorList>
            <person name="Cheng K."/>
        </authorList>
    </citation>
    <scope>NUCLEOTIDE SEQUENCE [LARGE SCALE GENOMIC DNA]</scope>
    <source>
        <strain evidence="2">CICC 10671\DSM 43846</strain>
    </source>
</reference>
<dbReference type="EMBL" id="JAECVW010000001">
    <property type="protein sequence ID" value="MBH8593761.1"/>
    <property type="molecule type" value="Genomic_DNA"/>
</dbReference>
<accession>A0A8I1DEH5</accession>
<dbReference type="AlphaFoldDB" id="A0A8I1DEH5"/>
<dbReference type="RefSeq" id="WP_037994066.1">
    <property type="nucleotide sequence ID" value="NZ_JACEIR010000001.1"/>
</dbReference>
<protein>
    <submittedName>
        <fullName evidence="1">DUF3906 family protein</fullName>
    </submittedName>
</protein>
<keyword evidence="2" id="KW-1185">Reference proteome</keyword>